<proteinExistence type="predicted"/>
<accession>A0AAX6DRN2</accession>
<evidence type="ECO:0000313" key="2">
    <source>
        <dbReference type="Proteomes" id="UP001140949"/>
    </source>
</evidence>
<comment type="caution">
    <text evidence="1">The sequence shown here is derived from an EMBL/GenBank/DDBJ whole genome shotgun (WGS) entry which is preliminary data.</text>
</comment>
<gene>
    <name evidence="1" type="ORF">M6B38_232435</name>
</gene>
<reference evidence="1" key="1">
    <citation type="journal article" date="2023" name="GigaByte">
        <title>Genome assembly of the bearded iris, Iris pallida Lam.</title>
        <authorList>
            <person name="Bruccoleri R.E."/>
            <person name="Oakeley E.J."/>
            <person name="Faust A.M.E."/>
            <person name="Altorfer M."/>
            <person name="Dessus-Babus S."/>
            <person name="Burckhardt D."/>
            <person name="Oertli M."/>
            <person name="Naumann U."/>
            <person name="Petersen F."/>
            <person name="Wong J."/>
        </authorList>
    </citation>
    <scope>NUCLEOTIDE SEQUENCE</scope>
    <source>
        <strain evidence="1">GSM-AAB239-AS_SAM_17_03QT</strain>
    </source>
</reference>
<dbReference type="AlphaFoldDB" id="A0AAX6DRN2"/>
<dbReference type="Proteomes" id="UP001140949">
    <property type="component" value="Unassembled WGS sequence"/>
</dbReference>
<organism evidence="1 2">
    <name type="scientific">Iris pallida</name>
    <name type="common">Sweet iris</name>
    <dbReference type="NCBI Taxonomy" id="29817"/>
    <lineage>
        <taxon>Eukaryota</taxon>
        <taxon>Viridiplantae</taxon>
        <taxon>Streptophyta</taxon>
        <taxon>Embryophyta</taxon>
        <taxon>Tracheophyta</taxon>
        <taxon>Spermatophyta</taxon>
        <taxon>Magnoliopsida</taxon>
        <taxon>Liliopsida</taxon>
        <taxon>Asparagales</taxon>
        <taxon>Iridaceae</taxon>
        <taxon>Iridoideae</taxon>
        <taxon>Irideae</taxon>
        <taxon>Iris</taxon>
    </lineage>
</organism>
<keyword evidence="2" id="KW-1185">Reference proteome</keyword>
<dbReference type="EMBL" id="JANAVB010042419">
    <property type="protein sequence ID" value="KAJ6794411.1"/>
    <property type="molecule type" value="Genomic_DNA"/>
</dbReference>
<sequence length="211" mass="21370">MAADAGLLTMVAAAESQGVLPVDRGLVRVVSAEVSLALHGEVLDGRRNEDLITSQRVSDATTGVVPEPSILGVNPSPGLLAEVSCSLGPGPSRREGLLGSISGVVVIGSGECSLVSGVSKVLGEAQGRIVSCRVEGAEDCQQVSLGKSGSLLAQQDGCIIAGIEGATTHGGLAKRGEGQQHQQAGSSVQQRRALNQGLLVSESDYASRHLG</sequence>
<reference evidence="1" key="2">
    <citation type="submission" date="2023-04" db="EMBL/GenBank/DDBJ databases">
        <authorList>
            <person name="Bruccoleri R.E."/>
            <person name="Oakeley E.J."/>
            <person name="Faust A.-M."/>
            <person name="Dessus-Babus S."/>
            <person name="Altorfer M."/>
            <person name="Burckhardt D."/>
            <person name="Oertli M."/>
            <person name="Naumann U."/>
            <person name="Petersen F."/>
            <person name="Wong J."/>
        </authorList>
    </citation>
    <scope>NUCLEOTIDE SEQUENCE</scope>
    <source>
        <strain evidence="1">GSM-AAB239-AS_SAM_17_03QT</strain>
        <tissue evidence="1">Leaf</tissue>
    </source>
</reference>
<name>A0AAX6DRN2_IRIPA</name>
<protein>
    <submittedName>
        <fullName evidence="1">Proline-rich protein 36-like isoform X1</fullName>
    </submittedName>
</protein>
<evidence type="ECO:0000313" key="1">
    <source>
        <dbReference type="EMBL" id="KAJ6794411.1"/>
    </source>
</evidence>